<name>A0A7C9BFT0_9BACT</name>
<dbReference type="AlphaFoldDB" id="A0A7C9BFT0"/>
<protein>
    <submittedName>
        <fullName evidence="1">Uncharacterized protein</fullName>
    </submittedName>
</protein>
<reference evidence="1 2" key="1">
    <citation type="submission" date="2019-10" db="EMBL/GenBank/DDBJ databases">
        <title>Draft Genome Sequence of Cytophagaceae sp. SJW1-29.</title>
        <authorList>
            <person name="Choi A."/>
        </authorList>
    </citation>
    <scope>NUCLEOTIDE SEQUENCE [LARGE SCALE GENOMIC DNA]</scope>
    <source>
        <strain evidence="1 2">SJW1-29</strain>
    </source>
</reference>
<sequence length="102" mass="11582">MSNASARIFRPATLPPPPTANFMWLLAELNESSDSYRILSIEELNPAEEFLSEMERLHSLPKTWYQKPRAERLASIASYLAEVDRLKRKSGRGHTLKGGSHD</sequence>
<comment type="caution">
    <text evidence="1">The sequence shown here is derived from an EMBL/GenBank/DDBJ whole genome shotgun (WGS) entry which is preliminary data.</text>
</comment>
<evidence type="ECO:0000313" key="2">
    <source>
        <dbReference type="Proteomes" id="UP000479293"/>
    </source>
</evidence>
<dbReference type="RefSeq" id="WP_152764491.1">
    <property type="nucleotide sequence ID" value="NZ_WHLY01000002.1"/>
</dbReference>
<dbReference type="EMBL" id="WHLY01000002">
    <property type="protein sequence ID" value="MPR36518.1"/>
    <property type="molecule type" value="Genomic_DNA"/>
</dbReference>
<organism evidence="1 2">
    <name type="scientific">Salmonirosea aquatica</name>
    <dbReference type="NCBI Taxonomy" id="2654236"/>
    <lineage>
        <taxon>Bacteria</taxon>
        <taxon>Pseudomonadati</taxon>
        <taxon>Bacteroidota</taxon>
        <taxon>Cytophagia</taxon>
        <taxon>Cytophagales</taxon>
        <taxon>Spirosomataceae</taxon>
        <taxon>Salmonirosea</taxon>
    </lineage>
</organism>
<accession>A0A7C9BFT0</accession>
<evidence type="ECO:0000313" key="1">
    <source>
        <dbReference type="EMBL" id="MPR36518.1"/>
    </source>
</evidence>
<keyword evidence="2" id="KW-1185">Reference proteome</keyword>
<gene>
    <name evidence="1" type="ORF">GBK04_25060</name>
</gene>
<proteinExistence type="predicted"/>
<dbReference type="Proteomes" id="UP000479293">
    <property type="component" value="Unassembled WGS sequence"/>
</dbReference>